<dbReference type="KEGG" id="fnk:E1750_02440"/>
<reference evidence="2" key="1">
    <citation type="submission" date="2019-03" db="EMBL/GenBank/DDBJ databases">
        <title>Flavobacterium sp.</title>
        <authorList>
            <person name="Kim H."/>
        </authorList>
    </citation>
    <scope>NUCLEOTIDE SEQUENCE [LARGE SCALE GENOMIC DNA]</scope>
    <source>
        <strain evidence="2">GS13</strain>
    </source>
</reference>
<evidence type="ECO:0008006" key="3">
    <source>
        <dbReference type="Google" id="ProtNLM"/>
    </source>
</evidence>
<dbReference type="RefSeq" id="WP_133275237.1">
    <property type="nucleotide sequence ID" value="NZ_CP037933.1"/>
</dbReference>
<accession>A0A4P6Y616</accession>
<organism evidence="1 2">
    <name type="scientific">Flavobacterium nackdongense</name>
    <dbReference type="NCBI Taxonomy" id="2547394"/>
    <lineage>
        <taxon>Bacteria</taxon>
        <taxon>Pseudomonadati</taxon>
        <taxon>Bacteroidota</taxon>
        <taxon>Flavobacteriia</taxon>
        <taxon>Flavobacteriales</taxon>
        <taxon>Flavobacteriaceae</taxon>
        <taxon>Flavobacterium</taxon>
    </lineage>
</organism>
<keyword evidence="2" id="KW-1185">Reference proteome</keyword>
<sequence>MILLVLCSTTNLVAQKDVIQKKDSTEIRCKVLVQTPTIYTYAYVNGKNKVKKSTILLSEVENVTYTKFDKNIVEDKIFTDLPPVVFAEEPVKSYQYSAALGLNLSNILEFNAPSGPDKNSFSATSALDLGLDYYKEGSRFAMTNELHWTLGIQKDGISGSDRIQRVTDDLLTLHDFSYTFSKNSKWNANLIVKNSTSIFTIYDGDYFKDYNNNGKIQGFLNPYQVILSPGIKYQPNEYFRLSLSPYSVSLYGLTSQQIANTGFYTQTFDSFGDYDLFVFDQLGAELNIWYDRKYKKWLEMQYRLGFSSDYLTDTDISILMDGMFITKVRIFKNLFITHRAILKGDLLQTPLKPYYKQTILLSFAKSF</sequence>
<evidence type="ECO:0000313" key="1">
    <source>
        <dbReference type="EMBL" id="QBN17706.1"/>
    </source>
</evidence>
<evidence type="ECO:0000313" key="2">
    <source>
        <dbReference type="Proteomes" id="UP000291124"/>
    </source>
</evidence>
<gene>
    <name evidence="1" type="ORF">E1750_02440</name>
</gene>
<dbReference type="OrthoDB" id="1495718at2"/>
<protein>
    <recommendedName>
        <fullName evidence="3">DUF3078 domain-containing protein</fullName>
    </recommendedName>
</protein>
<dbReference type="Proteomes" id="UP000291124">
    <property type="component" value="Chromosome"/>
</dbReference>
<name>A0A4P6Y616_9FLAO</name>
<dbReference type="EMBL" id="CP037933">
    <property type="protein sequence ID" value="QBN17706.1"/>
    <property type="molecule type" value="Genomic_DNA"/>
</dbReference>
<proteinExistence type="predicted"/>
<dbReference type="AlphaFoldDB" id="A0A4P6Y616"/>